<evidence type="ECO:0000313" key="3">
    <source>
        <dbReference type="Proteomes" id="UP000002357"/>
    </source>
</evidence>
<protein>
    <submittedName>
        <fullName evidence="2">Uncharacterized protein</fullName>
    </submittedName>
</protein>
<feature type="region of interest" description="Disordered" evidence="1">
    <location>
        <begin position="1"/>
        <end position="22"/>
    </location>
</feature>
<feature type="region of interest" description="Disordered" evidence="1">
    <location>
        <begin position="129"/>
        <end position="247"/>
    </location>
</feature>
<reference evidence="2 3" key="1">
    <citation type="journal article" date="2010" name="Genome Biol. Evol.">
        <title>The sequence of a 1.8-mb bacterial linear plasmid reveals a rich evolutionary reservoir of secondary metabolic pathways.</title>
        <authorList>
            <person name="Medema M.H."/>
            <person name="Trefzer A."/>
            <person name="Kovalchuk A."/>
            <person name="van den Berg M."/>
            <person name="Mueller U."/>
            <person name="Heijne W."/>
            <person name="Wu L."/>
            <person name="Alam M.T."/>
            <person name="Ronning C.M."/>
            <person name="Nierman W.C."/>
            <person name="Bovenberg R.A.L."/>
            <person name="Breitling R."/>
            <person name="Takano E."/>
        </authorList>
    </citation>
    <scope>NUCLEOTIDE SEQUENCE [LARGE SCALE GENOMIC DNA]</scope>
    <source>
        <strain evidence="3">ATCC 27064 / DSM 738 / JCM 4710 / NBRC 13307 / NCIMB 12785 / NRRL 3585 / VKM Ac-602</strain>
    </source>
</reference>
<evidence type="ECO:0000313" key="2">
    <source>
        <dbReference type="EMBL" id="EFG06830.1"/>
    </source>
</evidence>
<organism evidence="2 3">
    <name type="scientific">Streptomyces clavuligerus</name>
    <dbReference type="NCBI Taxonomy" id="1901"/>
    <lineage>
        <taxon>Bacteria</taxon>
        <taxon>Bacillati</taxon>
        <taxon>Actinomycetota</taxon>
        <taxon>Actinomycetes</taxon>
        <taxon>Kitasatosporales</taxon>
        <taxon>Streptomycetaceae</taxon>
        <taxon>Streptomyces</taxon>
    </lineage>
</organism>
<feature type="compositionally biased region" description="Basic residues" evidence="1">
    <location>
        <begin position="165"/>
        <end position="174"/>
    </location>
</feature>
<gene>
    <name evidence="2" type="ORF">SCLAV_1756</name>
</gene>
<dbReference type="Proteomes" id="UP000002357">
    <property type="component" value="Chromosome"/>
</dbReference>
<proteinExistence type="predicted"/>
<sequence>RRSMPLGRVEPRTTSPTGSGRAATWRTSAAMAPIRSGVRVSRSMIDSLVPASLARVTSSALAARISSARASRASAIASSAASFAERGSGAMSAAAVRARRAASVTGERVSCGVGDVALVIPRRVVRLPGSPAPMGGPSRTARRNAHGAGPAGARAAQGHPEHLRHPPWHGRPRPSGRVPFDHPPSGHVPSGHVPFDHRPSGHVPSHGHPARAVRDHSGGAVGTGPGGRRVQKGQKGWTPTGDAGGGP</sequence>
<keyword evidence="3" id="KW-1185">Reference proteome</keyword>
<feature type="compositionally biased region" description="Low complexity" evidence="1">
    <location>
        <begin position="146"/>
        <end position="156"/>
    </location>
</feature>
<name>E2Q3L0_STRCL</name>
<dbReference type="EMBL" id="CM000913">
    <property type="protein sequence ID" value="EFG06830.1"/>
    <property type="molecule type" value="Genomic_DNA"/>
</dbReference>
<dbReference type="AlphaFoldDB" id="E2Q3L0"/>
<evidence type="ECO:0000256" key="1">
    <source>
        <dbReference type="SAM" id="MobiDB-lite"/>
    </source>
</evidence>
<accession>E2Q3L0</accession>
<feature type="non-terminal residue" evidence="2">
    <location>
        <position position="1"/>
    </location>
</feature>